<evidence type="ECO:0000313" key="1">
    <source>
        <dbReference type="EMBL" id="RPA85124.1"/>
    </source>
</evidence>
<name>A0A3N4IU51_ASCIM</name>
<reference evidence="1 2" key="1">
    <citation type="journal article" date="2018" name="Nat. Ecol. Evol.">
        <title>Pezizomycetes genomes reveal the molecular basis of ectomycorrhizal truffle lifestyle.</title>
        <authorList>
            <person name="Murat C."/>
            <person name="Payen T."/>
            <person name="Noel B."/>
            <person name="Kuo A."/>
            <person name="Morin E."/>
            <person name="Chen J."/>
            <person name="Kohler A."/>
            <person name="Krizsan K."/>
            <person name="Balestrini R."/>
            <person name="Da Silva C."/>
            <person name="Montanini B."/>
            <person name="Hainaut M."/>
            <person name="Levati E."/>
            <person name="Barry K.W."/>
            <person name="Belfiori B."/>
            <person name="Cichocki N."/>
            <person name="Clum A."/>
            <person name="Dockter R.B."/>
            <person name="Fauchery L."/>
            <person name="Guy J."/>
            <person name="Iotti M."/>
            <person name="Le Tacon F."/>
            <person name="Lindquist E.A."/>
            <person name="Lipzen A."/>
            <person name="Malagnac F."/>
            <person name="Mello A."/>
            <person name="Molinier V."/>
            <person name="Miyauchi S."/>
            <person name="Poulain J."/>
            <person name="Riccioni C."/>
            <person name="Rubini A."/>
            <person name="Sitrit Y."/>
            <person name="Splivallo R."/>
            <person name="Traeger S."/>
            <person name="Wang M."/>
            <person name="Zifcakova L."/>
            <person name="Wipf D."/>
            <person name="Zambonelli A."/>
            <person name="Paolocci F."/>
            <person name="Nowrousian M."/>
            <person name="Ottonello S."/>
            <person name="Baldrian P."/>
            <person name="Spatafora J.W."/>
            <person name="Henrissat B."/>
            <person name="Nagy L.G."/>
            <person name="Aury J.M."/>
            <person name="Wincker P."/>
            <person name="Grigoriev I.V."/>
            <person name="Bonfante P."/>
            <person name="Martin F.M."/>
        </authorList>
    </citation>
    <scope>NUCLEOTIDE SEQUENCE [LARGE SCALE GENOMIC DNA]</scope>
    <source>
        <strain evidence="1 2">RN42</strain>
    </source>
</reference>
<dbReference type="EMBL" id="ML119655">
    <property type="protein sequence ID" value="RPA85124.1"/>
    <property type="molecule type" value="Genomic_DNA"/>
</dbReference>
<protein>
    <submittedName>
        <fullName evidence="1">Uncharacterized protein</fullName>
    </submittedName>
</protein>
<sequence length="77" mass="8615">MWSRQLTAICSCVLFPESSNASRNKYGNDYGFAASLQSIPETRPACTIRCSPFISTTKSSGRYHSWISIDLRLGSQY</sequence>
<accession>A0A3N4IU51</accession>
<organism evidence="1 2">
    <name type="scientific">Ascobolus immersus RN42</name>
    <dbReference type="NCBI Taxonomy" id="1160509"/>
    <lineage>
        <taxon>Eukaryota</taxon>
        <taxon>Fungi</taxon>
        <taxon>Dikarya</taxon>
        <taxon>Ascomycota</taxon>
        <taxon>Pezizomycotina</taxon>
        <taxon>Pezizomycetes</taxon>
        <taxon>Pezizales</taxon>
        <taxon>Ascobolaceae</taxon>
        <taxon>Ascobolus</taxon>
    </lineage>
</organism>
<dbReference type="AlphaFoldDB" id="A0A3N4IU51"/>
<keyword evidence="2" id="KW-1185">Reference proteome</keyword>
<dbReference type="Proteomes" id="UP000275078">
    <property type="component" value="Unassembled WGS sequence"/>
</dbReference>
<gene>
    <name evidence="1" type="ORF">BJ508DRAFT_13397</name>
</gene>
<evidence type="ECO:0000313" key="2">
    <source>
        <dbReference type="Proteomes" id="UP000275078"/>
    </source>
</evidence>
<proteinExistence type="predicted"/>